<gene>
    <name evidence="2" type="ORF">DD666_11650</name>
</gene>
<reference evidence="2 3" key="1">
    <citation type="journal article" date="2018" name="Nat. Biotechnol.">
        <title>A standardized bacterial taxonomy based on genome phylogeny substantially revises the tree of life.</title>
        <authorList>
            <person name="Parks D.H."/>
            <person name="Chuvochina M."/>
            <person name="Waite D.W."/>
            <person name="Rinke C."/>
            <person name="Skarshewski A."/>
            <person name="Chaumeil P.A."/>
            <person name="Hugenholtz P."/>
        </authorList>
    </citation>
    <scope>NUCLEOTIDE SEQUENCE [LARGE SCALE GENOMIC DNA]</scope>
    <source>
        <strain evidence="2">UBA10707</strain>
    </source>
</reference>
<sequence>MLIYPVTLTPDDNGTLLVGFPDIPEANSVGDDEQEALLNAEEALVAALEIYFDEKRQIPMPSKVKKAQPAVTLQALVTAKVLLMNEMLGQKVRKAELARRLDVHMPQVDRLFDLQHSTKLEFIESAYHKLGKQISISIV</sequence>
<dbReference type="AlphaFoldDB" id="A0A356LH12"/>
<evidence type="ECO:0000313" key="2">
    <source>
        <dbReference type="EMBL" id="HBP30058.1"/>
    </source>
</evidence>
<dbReference type="Proteomes" id="UP000264036">
    <property type="component" value="Unassembled WGS sequence"/>
</dbReference>
<dbReference type="InterPro" id="IPR031807">
    <property type="entry name" value="HicB-like"/>
</dbReference>
<protein>
    <submittedName>
        <fullName evidence="2">HicB family protein</fullName>
    </submittedName>
</protein>
<organism evidence="2 3">
    <name type="scientific">Advenella kashmirensis</name>
    <dbReference type="NCBI Taxonomy" id="310575"/>
    <lineage>
        <taxon>Bacteria</taxon>
        <taxon>Pseudomonadati</taxon>
        <taxon>Pseudomonadota</taxon>
        <taxon>Betaproteobacteria</taxon>
        <taxon>Burkholderiales</taxon>
        <taxon>Alcaligenaceae</taxon>
    </lineage>
</organism>
<dbReference type="Pfam" id="PF15919">
    <property type="entry name" value="HicB_lk_antitox"/>
    <property type="match status" value="1"/>
</dbReference>
<name>A0A356LH12_9BURK</name>
<dbReference type="Gene3D" id="3.30.160.250">
    <property type="match status" value="1"/>
</dbReference>
<accession>A0A356LH12</accession>
<feature type="domain" description="HicB-like antitoxin of toxin-antitoxin system" evidence="1">
    <location>
        <begin position="4"/>
        <end position="123"/>
    </location>
</feature>
<dbReference type="EMBL" id="DOEK01000029">
    <property type="protein sequence ID" value="HBP30058.1"/>
    <property type="molecule type" value="Genomic_DNA"/>
</dbReference>
<evidence type="ECO:0000259" key="1">
    <source>
        <dbReference type="Pfam" id="PF15919"/>
    </source>
</evidence>
<comment type="caution">
    <text evidence="2">The sequence shown here is derived from an EMBL/GenBank/DDBJ whole genome shotgun (WGS) entry which is preliminary data.</text>
</comment>
<proteinExistence type="predicted"/>
<dbReference type="InterPro" id="IPR035069">
    <property type="entry name" value="TTHA1013/TTHA0281-like"/>
</dbReference>
<evidence type="ECO:0000313" key="3">
    <source>
        <dbReference type="Proteomes" id="UP000264036"/>
    </source>
</evidence>
<dbReference type="SUPFAM" id="SSF143100">
    <property type="entry name" value="TTHA1013/TTHA0281-like"/>
    <property type="match status" value="1"/>
</dbReference>